<evidence type="ECO:0000313" key="3">
    <source>
        <dbReference type="EMBL" id="PSN07228.1"/>
    </source>
</evidence>
<protein>
    <recommendedName>
        <fullName evidence="5">Lipoprotein</fullName>
    </recommendedName>
</protein>
<dbReference type="PROSITE" id="PS51257">
    <property type="entry name" value="PROKAR_LIPOPROTEIN"/>
    <property type="match status" value="1"/>
</dbReference>
<dbReference type="InterPro" id="IPR025728">
    <property type="entry name" value="YsaB-like"/>
</dbReference>
<name>A0A2P8VJF4_9ENTR</name>
<evidence type="ECO:0000256" key="2">
    <source>
        <dbReference type="SAM" id="SignalP"/>
    </source>
</evidence>
<organism evidence="3 4">
    <name type="scientific">Siccibacter turicensis</name>
    <dbReference type="NCBI Taxonomy" id="357233"/>
    <lineage>
        <taxon>Bacteria</taxon>
        <taxon>Pseudomonadati</taxon>
        <taxon>Pseudomonadota</taxon>
        <taxon>Gammaproteobacteria</taxon>
        <taxon>Enterobacterales</taxon>
        <taxon>Enterobacteriaceae</taxon>
        <taxon>Siccibacter</taxon>
    </lineage>
</organism>
<keyword evidence="1 2" id="KW-0732">Signal</keyword>
<dbReference type="AlphaFoldDB" id="A0A2P8VJF4"/>
<proteinExistence type="predicted"/>
<dbReference type="EMBL" id="PYEP01000005">
    <property type="protein sequence ID" value="PSN07228.1"/>
    <property type="molecule type" value="Genomic_DNA"/>
</dbReference>
<dbReference type="RefSeq" id="WP_258180202.1">
    <property type="nucleotide sequence ID" value="NZ_PYEP01000005.1"/>
</dbReference>
<dbReference type="Pfam" id="PF13983">
    <property type="entry name" value="YsaB"/>
    <property type="match status" value="1"/>
</dbReference>
<feature type="signal peptide" evidence="2">
    <location>
        <begin position="1"/>
        <end position="24"/>
    </location>
</feature>
<dbReference type="STRING" id="1388748.GCA_000463155_03735"/>
<sequence>MMISPIRGAAVLLLVAVSLTGCSADRPASDPHHRHHAAASPRPFAMTQLCIDEASHRYNTDRRGINVADIESFQRSYELRGNTLRDEGFTCTFDEKGAFLHLSMR</sequence>
<dbReference type="Proteomes" id="UP000240212">
    <property type="component" value="Unassembled WGS sequence"/>
</dbReference>
<gene>
    <name evidence="3" type="ORF">C7G83_13300</name>
</gene>
<evidence type="ECO:0008006" key="5">
    <source>
        <dbReference type="Google" id="ProtNLM"/>
    </source>
</evidence>
<comment type="caution">
    <text evidence="3">The sequence shown here is derived from an EMBL/GenBank/DDBJ whole genome shotgun (WGS) entry which is preliminary data.</text>
</comment>
<feature type="chain" id="PRO_5015107700" description="Lipoprotein" evidence="2">
    <location>
        <begin position="25"/>
        <end position="105"/>
    </location>
</feature>
<evidence type="ECO:0000313" key="4">
    <source>
        <dbReference type="Proteomes" id="UP000240212"/>
    </source>
</evidence>
<accession>A0A2P8VJF4</accession>
<keyword evidence="4" id="KW-1185">Reference proteome</keyword>
<evidence type="ECO:0000256" key="1">
    <source>
        <dbReference type="ARBA" id="ARBA00022729"/>
    </source>
</evidence>
<reference evidence="3 4" key="1">
    <citation type="submission" date="2018-03" db="EMBL/GenBank/DDBJ databases">
        <title>Draft genome sequence of the first documented clinical Siccibacter turicensis isolate in Austria.</title>
        <authorList>
            <person name="Lepuschitz S."/>
            <person name="Pekard-Amenitsch S."/>
            <person name="Haunold R."/>
            <person name="Schill S."/>
            <person name="Mach R."/>
            <person name="Allerberger F."/>
            <person name="Ruppitsch W."/>
            <person name="Forsythe S.J."/>
        </authorList>
    </citation>
    <scope>NUCLEOTIDE SEQUENCE [LARGE SCALE GENOMIC DNA]</scope>
    <source>
        <strain evidence="3 4">6100069499-17</strain>
    </source>
</reference>